<gene>
    <name evidence="3" type="ORF">ACFPN5_11070</name>
</gene>
<dbReference type="PANTHER" id="PTHR11102:SF160">
    <property type="entry name" value="ERAD-ASSOCIATED E3 UBIQUITIN-PROTEIN LIGASE COMPONENT HRD3"/>
    <property type="match status" value="1"/>
</dbReference>
<dbReference type="SUPFAM" id="SSF81901">
    <property type="entry name" value="HCP-like"/>
    <property type="match status" value="1"/>
</dbReference>
<evidence type="ECO:0000313" key="4">
    <source>
        <dbReference type="Proteomes" id="UP001596050"/>
    </source>
</evidence>
<accession>A0ABW0L4I0</accession>
<dbReference type="SMART" id="SM00671">
    <property type="entry name" value="SEL1"/>
    <property type="match status" value="7"/>
</dbReference>
<dbReference type="Proteomes" id="UP001596050">
    <property type="component" value="Unassembled WGS sequence"/>
</dbReference>
<keyword evidence="2" id="KW-0732">Signal</keyword>
<evidence type="ECO:0000313" key="3">
    <source>
        <dbReference type="EMBL" id="MFC5460345.1"/>
    </source>
</evidence>
<dbReference type="Pfam" id="PF08238">
    <property type="entry name" value="Sel1"/>
    <property type="match status" value="7"/>
</dbReference>
<dbReference type="InterPro" id="IPR050767">
    <property type="entry name" value="Sel1_AlgK"/>
</dbReference>
<dbReference type="RefSeq" id="WP_379783127.1">
    <property type="nucleotide sequence ID" value="NZ_JBHSMU010000010.1"/>
</dbReference>
<protein>
    <submittedName>
        <fullName evidence="3">Tetratricopeptide repeat protein</fullName>
    </submittedName>
</protein>
<feature type="region of interest" description="Disordered" evidence="1">
    <location>
        <begin position="98"/>
        <end position="137"/>
    </location>
</feature>
<dbReference type="InterPro" id="IPR006597">
    <property type="entry name" value="Sel1-like"/>
</dbReference>
<dbReference type="PANTHER" id="PTHR11102">
    <property type="entry name" value="SEL-1-LIKE PROTEIN"/>
    <property type="match status" value="1"/>
</dbReference>
<feature type="signal peptide" evidence="2">
    <location>
        <begin position="1"/>
        <end position="25"/>
    </location>
</feature>
<evidence type="ECO:0000256" key="2">
    <source>
        <dbReference type="SAM" id="SignalP"/>
    </source>
</evidence>
<organism evidence="3 4">
    <name type="scientific">Massilia niabensis</name>
    <dbReference type="NCBI Taxonomy" id="544910"/>
    <lineage>
        <taxon>Bacteria</taxon>
        <taxon>Pseudomonadati</taxon>
        <taxon>Pseudomonadota</taxon>
        <taxon>Betaproteobacteria</taxon>
        <taxon>Burkholderiales</taxon>
        <taxon>Oxalobacteraceae</taxon>
        <taxon>Telluria group</taxon>
        <taxon>Massilia</taxon>
    </lineage>
</organism>
<reference evidence="4" key="1">
    <citation type="journal article" date="2019" name="Int. J. Syst. Evol. Microbiol.">
        <title>The Global Catalogue of Microorganisms (GCM) 10K type strain sequencing project: providing services to taxonomists for standard genome sequencing and annotation.</title>
        <authorList>
            <consortium name="The Broad Institute Genomics Platform"/>
            <consortium name="The Broad Institute Genome Sequencing Center for Infectious Disease"/>
            <person name="Wu L."/>
            <person name="Ma J."/>
        </authorList>
    </citation>
    <scope>NUCLEOTIDE SEQUENCE [LARGE SCALE GENOMIC DNA]</scope>
    <source>
        <strain evidence="4">KACC 12649</strain>
    </source>
</reference>
<dbReference type="Gene3D" id="1.25.40.10">
    <property type="entry name" value="Tetratricopeptide repeat domain"/>
    <property type="match status" value="2"/>
</dbReference>
<feature type="chain" id="PRO_5045378064" evidence="2">
    <location>
        <begin position="26"/>
        <end position="486"/>
    </location>
</feature>
<comment type="caution">
    <text evidence="3">The sequence shown here is derived from an EMBL/GenBank/DDBJ whole genome shotgun (WGS) entry which is preliminary data.</text>
</comment>
<evidence type="ECO:0000256" key="1">
    <source>
        <dbReference type="SAM" id="MobiDB-lite"/>
    </source>
</evidence>
<dbReference type="InterPro" id="IPR011990">
    <property type="entry name" value="TPR-like_helical_dom_sf"/>
</dbReference>
<sequence length="486" mass="51469">MSVLKSITALSLVMLAPAGSVLAQAAPEPAPQSVTVTGKRVTNSDPRMVTAAKSAVLSRNLASGCNYMSAYSAAEDDVTQAYMRDMGMEHSLSNEVERFDERSPDGDASTSSIASSIPKEEDPSVERAAGGCGPSDRRFAAGRNRILRKDKSLAKALDAFAAQDYATAREQASIAWTKIGYDEAALMLARMHLSGLGVPLNTPQAVSWLEKAALARFDPIRDRVEFNPQDPEAMTARVEATLLLAKIYLRGIGTAKDPAQASKWYAKAAEIGFVPATNTLGMAAMNGFGMPKSARKAAAWFKEAAEAGYAPAQYNLARLHYMGEDEVPQDLKLAGAWFAAAAKSGHAGALFAAGRMYDLGEGVPVDQQKAIVYYKEAALRSNADAQSALATYFYTGEVVQKDLATARKLFAAAARQGQPDAMFNLGVMTAQGEAGVKDMATAYAWITLAKGAGHEGAAKALAQLGPMLTAADRVRVDAVLKPKSAP</sequence>
<proteinExistence type="predicted"/>
<dbReference type="EMBL" id="JBHSMU010000010">
    <property type="protein sequence ID" value="MFC5460345.1"/>
    <property type="molecule type" value="Genomic_DNA"/>
</dbReference>
<name>A0ABW0L4I0_9BURK</name>
<keyword evidence="4" id="KW-1185">Reference proteome</keyword>